<keyword evidence="2" id="KW-1133">Transmembrane helix</keyword>
<dbReference type="Proteomes" id="UP000239649">
    <property type="component" value="Unassembled WGS sequence"/>
</dbReference>
<sequence>MRSAARRAARTALSAQRRAEHSSARPPGASSVQKYDEERFGGWKSAEMLFVEEPARKSLVGRWDWHVVQFLLALVPPGAALLLVHWARHDMSKLEARKQAENLARESSKLEA</sequence>
<organism evidence="3 4">
    <name type="scientific">Micractinium conductrix</name>
    <dbReference type="NCBI Taxonomy" id="554055"/>
    <lineage>
        <taxon>Eukaryota</taxon>
        <taxon>Viridiplantae</taxon>
        <taxon>Chlorophyta</taxon>
        <taxon>core chlorophytes</taxon>
        <taxon>Trebouxiophyceae</taxon>
        <taxon>Chlorellales</taxon>
        <taxon>Chlorellaceae</taxon>
        <taxon>Chlorella clade</taxon>
        <taxon>Micractinium</taxon>
    </lineage>
</organism>
<name>A0A2P6VDL7_9CHLO</name>
<dbReference type="AlphaFoldDB" id="A0A2P6VDL7"/>
<accession>A0A2P6VDL7</accession>
<gene>
    <name evidence="3" type="ORF">C2E20_4545</name>
</gene>
<evidence type="ECO:0000256" key="2">
    <source>
        <dbReference type="SAM" id="Phobius"/>
    </source>
</evidence>
<protein>
    <submittedName>
        <fullName evidence="3">Whirly transcription factor</fullName>
    </submittedName>
</protein>
<evidence type="ECO:0000256" key="1">
    <source>
        <dbReference type="SAM" id="MobiDB-lite"/>
    </source>
</evidence>
<comment type="caution">
    <text evidence="3">The sequence shown here is derived from an EMBL/GenBank/DDBJ whole genome shotgun (WGS) entry which is preliminary data.</text>
</comment>
<keyword evidence="2" id="KW-0472">Membrane</keyword>
<feature type="transmembrane region" description="Helical" evidence="2">
    <location>
        <begin position="67"/>
        <end position="87"/>
    </location>
</feature>
<evidence type="ECO:0000313" key="4">
    <source>
        <dbReference type="Proteomes" id="UP000239649"/>
    </source>
</evidence>
<evidence type="ECO:0000313" key="3">
    <source>
        <dbReference type="EMBL" id="PSC72185.1"/>
    </source>
</evidence>
<feature type="region of interest" description="Disordered" evidence="1">
    <location>
        <begin position="1"/>
        <end position="36"/>
    </location>
</feature>
<reference evidence="3 4" key="1">
    <citation type="journal article" date="2018" name="Plant J.">
        <title>Genome sequences of Chlorella sorokiniana UTEX 1602 and Micractinium conductrix SAG 241.80: implications to maltose excretion by a green alga.</title>
        <authorList>
            <person name="Arriola M.B."/>
            <person name="Velmurugan N."/>
            <person name="Zhang Y."/>
            <person name="Plunkett M.H."/>
            <person name="Hondzo H."/>
            <person name="Barney B.M."/>
        </authorList>
    </citation>
    <scope>NUCLEOTIDE SEQUENCE [LARGE SCALE GENOMIC DNA]</scope>
    <source>
        <strain evidence="3 4">SAG 241.80</strain>
    </source>
</reference>
<proteinExistence type="predicted"/>
<dbReference type="OrthoDB" id="515515at2759"/>
<keyword evidence="2" id="KW-0812">Transmembrane</keyword>
<dbReference type="EMBL" id="LHPF02000011">
    <property type="protein sequence ID" value="PSC72185.1"/>
    <property type="molecule type" value="Genomic_DNA"/>
</dbReference>
<keyword evidence="4" id="KW-1185">Reference proteome</keyword>